<gene>
    <name evidence="8" type="ORF">J2W49_001256</name>
</gene>
<dbReference type="NCBIfam" id="TIGR03837">
    <property type="entry name" value="efp_Arg_rhamno"/>
    <property type="match status" value="1"/>
</dbReference>
<comment type="caution">
    <text evidence="8">The sequence shown here is derived from an EMBL/GenBank/DDBJ whole genome shotgun (WGS) entry which is preliminary data.</text>
</comment>
<evidence type="ECO:0000256" key="7">
    <source>
        <dbReference type="ARBA" id="ARBA00048472"/>
    </source>
</evidence>
<name>A0ABU1WJ47_9BURK</name>
<keyword evidence="9" id="KW-1185">Reference proteome</keyword>
<dbReference type="Proteomes" id="UP001265700">
    <property type="component" value="Unassembled WGS sequence"/>
</dbReference>
<keyword evidence="2" id="KW-0808">Transferase</keyword>
<dbReference type="EMBL" id="JAVDWU010000002">
    <property type="protein sequence ID" value="MDR7149307.1"/>
    <property type="molecule type" value="Genomic_DNA"/>
</dbReference>
<dbReference type="InterPro" id="IPR016633">
    <property type="entry name" value="EarP"/>
</dbReference>
<accession>A0ABU1WJ47</accession>
<sequence length="384" mass="42766">MVHPSRVTLANHDRPTWDVFCHVVDNLGDIGVCWRLATNLAARGQHIRLWMDQPEPLRWMAPGALEGTHPWIEVIPWTTPLPAGLCESLTPAQVWVETFGCHPPEEAQEALAAHLATGVTPPAWINLEYLSAEPYVERSHGLPSPVMSGPLKGLGKWFFFPGFTAATGGLLREPDLEARRGSFSAAAWRARMQIPTDALAVSLFCYEPQALEMALLQSAHRDRAVHWLITPGRAAAAVQTLRMRKVSAPWASGEHMHPLPLQDQAGFDELLWGCDLNFVRGEDSLVRALWAGRPFVWQLYPQDEGAHLIKLAAFLDWLLAPDDLRQFHLAWNGGAPAETLRWPDPASLAEWKTTVESARVRLLRQPSLAEQLLSFVEQAAAQRT</sequence>
<dbReference type="RefSeq" id="WP_310313057.1">
    <property type="nucleotide sequence ID" value="NZ_JAVDWU010000002.1"/>
</dbReference>
<comment type="similarity">
    <text evidence="4">Belongs to the glycosyltransferase 104 family.</text>
</comment>
<reference evidence="8 9" key="1">
    <citation type="submission" date="2023-07" db="EMBL/GenBank/DDBJ databases">
        <title>Sorghum-associated microbial communities from plants grown in Nebraska, USA.</title>
        <authorList>
            <person name="Schachtman D."/>
        </authorList>
    </citation>
    <scope>NUCLEOTIDE SEQUENCE [LARGE SCALE GENOMIC DNA]</scope>
    <source>
        <strain evidence="8 9">4249</strain>
    </source>
</reference>
<evidence type="ECO:0000256" key="6">
    <source>
        <dbReference type="ARBA" id="ARBA00030025"/>
    </source>
</evidence>
<dbReference type="Pfam" id="PF10093">
    <property type="entry name" value="EarP"/>
    <property type="match status" value="1"/>
</dbReference>
<protein>
    <recommendedName>
        <fullName evidence="5">Protein-arginine rhamnosyltransferase</fullName>
    </recommendedName>
    <alternativeName>
        <fullName evidence="6">EF-P arginine rhamnosyltransferase</fullName>
    </alternativeName>
</protein>
<comment type="function">
    <text evidence="3">Protein-arginine rhamnosyltransferase that catalyzes the transfer of a single rhamnose to elongation factor P (EF-P) on 'Lys-32', a modification required for EF-P-dependent rescue of polyproline stalled ribosomes.</text>
</comment>
<evidence type="ECO:0000256" key="3">
    <source>
        <dbReference type="ARBA" id="ARBA00024303"/>
    </source>
</evidence>
<keyword evidence="1" id="KW-0328">Glycosyltransferase</keyword>
<evidence type="ECO:0000313" key="9">
    <source>
        <dbReference type="Proteomes" id="UP001265700"/>
    </source>
</evidence>
<proteinExistence type="inferred from homology"/>
<organism evidence="8 9">
    <name type="scientific">Hydrogenophaga palleronii</name>
    <dbReference type="NCBI Taxonomy" id="65655"/>
    <lineage>
        <taxon>Bacteria</taxon>
        <taxon>Pseudomonadati</taxon>
        <taxon>Pseudomonadota</taxon>
        <taxon>Betaproteobacteria</taxon>
        <taxon>Burkholderiales</taxon>
        <taxon>Comamonadaceae</taxon>
        <taxon>Hydrogenophaga</taxon>
    </lineage>
</organism>
<evidence type="ECO:0000256" key="5">
    <source>
        <dbReference type="ARBA" id="ARBA00024416"/>
    </source>
</evidence>
<evidence type="ECO:0000256" key="1">
    <source>
        <dbReference type="ARBA" id="ARBA00022676"/>
    </source>
</evidence>
<evidence type="ECO:0000256" key="4">
    <source>
        <dbReference type="ARBA" id="ARBA00024346"/>
    </source>
</evidence>
<comment type="catalytic activity">
    <reaction evidence="7">
        <text>dTDP-beta-L-rhamnose + L-arginyl-[protein] = N(omega)-(alpha-L-rhamnosyl)-L-arginyl-[protein] + dTDP + H(+)</text>
        <dbReference type="Rhea" id="RHEA:66692"/>
        <dbReference type="Rhea" id="RHEA-COMP:10532"/>
        <dbReference type="Rhea" id="RHEA-COMP:17096"/>
        <dbReference type="ChEBI" id="CHEBI:15378"/>
        <dbReference type="ChEBI" id="CHEBI:29965"/>
        <dbReference type="ChEBI" id="CHEBI:57510"/>
        <dbReference type="ChEBI" id="CHEBI:58369"/>
        <dbReference type="ChEBI" id="CHEBI:167445"/>
    </reaction>
    <physiologicalReaction direction="left-to-right" evidence="7">
        <dbReference type="Rhea" id="RHEA:66693"/>
    </physiologicalReaction>
</comment>
<evidence type="ECO:0000256" key="2">
    <source>
        <dbReference type="ARBA" id="ARBA00022679"/>
    </source>
</evidence>
<evidence type="ECO:0000313" key="8">
    <source>
        <dbReference type="EMBL" id="MDR7149307.1"/>
    </source>
</evidence>